<comment type="caution">
    <text evidence="2">The sequence shown here is derived from an EMBL/GenBank/DDBJ whole genome shotgun (WGS) entry which is preliminary data.</text>
</comment>
<reference evidence="3" key="1">
    <citation type="journal article" date="2019" name="Int. J. Syst. Evol. Microbiol.">
        <title>The Global Catalogue of Microorganisms (GCM) 10K type strain sequencing project: providing services to taxonomists for standard genome sequencing and annotation.</title>
        <authorList>
            <consortium name="The Broad Institute Genomics Platform"/>
            <consortium name="The Broad Institute Genome Sequencing Center for Infectious Disease"/>
            <person name="Wu L."/>
            <person name="Ma J."/>
        </authorList>
    </citation>
    <scope>NUCLEOTIDE SEQUENCE [LARGE SCALE GENOMIC DNA]</scope>
    <source>
        <strain evidence="3">JCM 18304</strain>
    </source>
</reference>
<name>A0ABP9S7N7_9ACTN</name>
<organism evidence="2 3">
    <name type="scientific">Rugosimonospora acidiphila</name>
    <dbReference type="NCBI Taxonomy" id="556531"/>
    <lineage>
        <taxon>Bacteria</taxon>
        <taxon>Bacillati</taxon>
        <taxon>Actinomycetota</taxon>
        <taxon>Actinomycetes</taxon>
        <taxon>Micromonosporales</taxon>
        <taxon>Micromonosporaceae</taxon>
        <taxon>Rugosimonospora</taxon>
    </lineage>
</organism>
<protein>
    <submittedName>
        <fullName evidence="2">Uncharacterized protein</fullName>
    </submittedName>
</protein>
<dbReference type="Proteomes" id="UP001501570">
    <property type="component" value="Unassembled WGS sequence"/>
</dbReference>
<gene>
    <name evidence="2" type="ORF">GCM10023322_48770</name>
</gene>
<accession>A0ABP9S7N7</accession>
<dbReference type="EMBL" id="BAABJQ010000015">
    <property type="protein sequence ID" value="GAA5191417.1"/>
    <property type="molecule type" value="Genomic_DNA"/>
</dbReference>
<feature type="region of interest" description="Disordered" evidence="1">
    <location>
        <begin position="29"/>
        <end position="60"/>
    </location>
</feature>
<evidence type="ECO:0000313" key="2">
    <source>
        <dbReference type="EMBL" id="GAA5191417.1"/>
    </source>
</evidence>
<evidence type="ECO:0000313" key="3">
    <source>
        <dbReference type="Proteomes" id="UP001501570"/>
    </source>
</evidence>
<evidence type="ECO:0000256" key="1">
    <source>
        <dbReference type="SAM" id="MobiDB-lite"/>
    </source>
</evidence>
<proteinExistence type="predicted"/>
<sequence>MDDDAAAPPLITTRTTAKTIETKQKVSGIAATEPCSDFGRRGSARDGPFPLNRTGPMRRARPRLTGVGATHRARLCRYWEPPERLG</sequence>
<keyword evidence="3" id="KW-1185">Reference proteome</keyword>